<dbReference type="Pfam" id="PF00145">
    <property type="entry name" value="DNA_methylase"/>
    <property type="match status" value="1"/>
</dbReference>
<dbReference type="InterPro" id="IPR036400">
    <property type="entry name" value="Cyt_B5-like_heme/steroid_sf"/>
</dbReference>
<dbReference type="KEGG" id="aaf:AURANDRAFT_62427"/>
<dbReference type="SUPFAM" id="SSF53335">
    <property type="entry name" value="S-adenosyl-L-methionine-dependent methyltransferases"/>
    <property type="match status" value="1"/>
</dbReference>
<evidence type="ECO:0000256" key="3">
    <source>
        <dbReference type="ARBA" id="ARBA00022691"/>
    </source>
</evidence>
<evidence type="ECO:0000256" key="1">
    <source>
        <dbReference type="ARBA" id="ARBA00022603"/>
    </source>
</evidence>
<feature type="chain" id="PRO_5003260685" evidence="7">
    <location>
        <begin position="30"/>
        <end position="634"/>
    </location>
</feature>
<dbReference type="Gene3D" id="3.40.50.150">
    <property type="entry name" value="Vaccinia Virus protein VP39"/>
    <property type="match status" value="1"/>
</dbReference>
<dbReference type="Gene3D" id="3.10.120.10">
    <property type="entry name" value="Cytochrome b5-like heme/steroid binding domain"/>
    <property type="match status" value="1"/>
</dbReference>
<evidence type="ECO:0000313" key="9">
    <source>
        <dbReference type="Proteomes" id="UP000002729"/>
    </source>
</evidence>
<dbReference type="PRINTS" id="PR00105">
    <property type="entry name" value="C5METTRFRASE"/>
</dbReference>
<evidence type="ECO:0000256" key="4">
    <source>
        <dbReference type="PROSITE-ProRule" id="PRU01016"/>
    </source>
</evidence>
<dbReference type="InParanoid" id="F0Y3H1"/>
<evidence type="ECO:0000256" key="5">
    <source>
        <dbReference type="RuleBase" id="RU000416"/>
    </source>
</evidence>
<sequence>MGTSLEASELRSSMRLVLQLLLSLQAASLAPYRVTFVKPESVAGVPCILAPPSLAKSSLALLRRAGWHPPRHLRRVDGDGRAYQLSDAGALALAAMLDDDAGAAADGGSATEQRAAADGGSATEQRAAAKELAALVRAGRLRWAPLHQIHAPLVEDARHAPPHEGHFVRHLPEGEAPAPRTPRVVTFAELFAGIGGFRAGLEAAAGAPPAPAVACEILESARRIYAANFGAESLTAAPVQRLDRLPACDLLMAGFPCQSYTEQAGKRRRGFRDPRGQLFWHVIRLLAASEMADRPEALLLENVRGLREARGLWPGEASGGEPPAGSALEACLAALSRCGYAVASRVYDSAGALPQARERVYIVAIRADLAAARRFRWPALERRGPRSIRDVLEDPPDAERHRVPRALYRSVVDSAYHAARPRARFPDVDGPANTVRATYRRSPKLFSQFVPLAGGDPPWRFLTPREVARLQGFPDDFALDAADEADQYAAIGNAERLTLTADGVVYDVTDFDHPGGRELLLAHAGEDVTHLVASNHRRPANALRAARVKRRGAGGSYFDRGADLYDALKREVRAAVGDPPATVAAAALWPYAARVACVVACQRGCAPALFAILYGLLLGRSVWTSVERQECFFA</sequence>
<proteinExistence type="inferred from homology"/>
<evidence type="ECO:0000256" key="2">
    <source>
        <dbReference type="ARBA" id="ARBA00022679"/>
    </source>
</evidence>
<dbReference type="InterPro" id="IPR001525">
    <property type="entry name" value="C5_MeTfrase"/>
</dbReference>
<protein>
    <submittedName>
        <fullName evidence="8">Uncharacterized protein DMT</fullName>
    </submittedName>
</protein>
<feature type="region of interest" description="Disordered" evidence="6">
    <location>
        <begin position="103"/>
        <end position="123"/>
    </location>
</feature>
<evidence type="ECO:0000313" key="8">
    <source>
        <dbReference type="EMBL" id="EGB09949.1"/>
    </source>
</evidence>
<dbReference type="RefSeq" id="XP_009034802.1">
    <property type="nucleotide sequence ID" value="XM_009036554.1"/>
</dbReference>
<dbReference type="OrthoDB" id="40157at2759"/>
<dbReference type="PANTHER" id="PTHR46098:SF1">
    <property type="entry name" value="TRNA (CYTOSINE(38)-C(5))-METHYLTRANSFERASE"/>
    <property type="match status" value="1"/>
</dbReference>
<dbReference type="OMA" id="RIYAANF"/>
<dbReference type="eggNOG" id="KOG0919">
    <property type="taxonomic scope" value="Eukaryota"/>
</dbReference>
<evidence type="ECO:0000256" key="6">
    <source>
        <dbReference type="SAM" id="MobiDB-lite"/>
    </source>
</evidence>
<dbReference type="SUPFAM" id="SSF55856">
    <property type="entry name" value="Cytochrome b5-like heme/steroid binding domain"/>
    <property type="match status" value="1"/>
</dbReference>
<keyword evidence="7" id="KW-0732">Signal</keyword>
<evidence type="ECO:0000256" key="7">
    <source>
        <dbReference type="SAM" id="SignalP"/>
    </source>
</evidence>
<dbReference type="Proteomes" id="UP000002729">
    <property type="component" value="Unassembled WGS sequence"/>
</dbReference>
<comment type="similarity">
    <text evidence="4 5">Belongs to the class I-like SAM-binding methyltransferase superfamily. C5-methyltransferase family.</text>
</comment>
<dbReference type="GO" id="GO:0008168">
    <property type="term" value="F:methyltransferase activity"/>
    <property type="evidence" value="ECO:0007669"/>
    <property type="project" value="UniProtKB-KW"/>
</dbReference>
<keyword evidence="1 4" id="KW-0489">Methyltransferase</keyword>
<feature type="signal peptide" evidence="7">
    <location>
        <begin position="1"/>
        <end position="29"/>
    </location>
</feature>
<gene>
    <name evidence="8" type="primary">DMT</name>
    <name evidence="8" type="ORF">AURANDRAFT_62427</name>
</gene>
<reference evidence="8 9" key="1">
    <citation type="journal article" date="2011" name="Proc. Natl. Acad. Sci. U.S.A.">
        <title>Niche of harmful alga Aureococcus anophagefferens revealed through ecogenomics.</title>
        <authorList>
            <person name="Gobler C.J."/>
            <person name="Berry D.L."/>
            <person name="Dyhrman S.T."/>
            <person name="Wilhelm S.W."/>
            <person name="Salamov A."/>
            <person name="Lobanov A.V."/>
            <person name="Zhang Y."/>
            <person name="Collier J.L."/>
            <person name="Wurch L.L."/>
            <person name="Kustka A.B."/>
            <person name="Dill B.D."/>
            <person name="Shah M."/>
            <person name="VerBerkmoes N.C."/>
            <person name="Kuo A."/>
            <person name="Terry A."/>
            <person name="Pangilinan J."/>
            <person name="Lindquist E.A."/>
            <person name="Lucas S."/>
            <person name="Paulsen I.T."/>
            <person name="Hattenrath-Lehmann T.K."/>
            <person name="Talmage S.C."/>
            <person name="Walker E.A."/>
            <person name="Koch F."/>
            <person name="Burson A.M."/>
            <person name="Marcoval M.A."/>
            <person name="Tang Y.Z."/>
            <person name="Lecleir G.R."/>
            <person name="Coyne K.J."/>
            <person name="Berg G.M."/>
            <person name="Bertrand E.M."/>
            <person name="Saito M.A."/>
            <person name="Gladyshev V.N."/>
            <person name="Grigoriev I.V."/>
        </authorList>
    </citation>
    <scope>NUCLEOTIDE SEQUENCE [LARGE SCALE GENOMIC DNA]</scope>
    <source>
        <strain evidence="9">CCMP 1984</strain>
    </source>
</reference>
<dbReference type="GO" id="GO:0032259">
    <property type="term" value="P:methylation"/>
    <property type="evidence" value="ECO:0007669"/>
    <property type="project" value="UniProtKB-KW"/>
</dbReference>
<dbReference type="EMBL" id="GL833124">
    <property type="protein sequence ID" value="EGB09949.1"/>
    <property type="molecule type" value="Genomic_DNA"/>
</dbReference>
<name>F0Y3H1_AURAN</name>
<accession>F0Y3H1</accession>
<dbReference type="InterPro" id="IPR050750">
    <property type="entry name" value="C5-MTase"/>
</dbReference>
<dbReference type="GeneID" id="20223891"/>
<dbReference type="PROSITE" id="PS51679">
    <property type="entry name" value="SAM_MT_C5"/>
    <property type="match status" value="1"/>
</dbReference>
<organism evidence="9">
    <name type="scientific">Aureococcus anophagefferens</name>
    <name type="common">Harmful bloom alga</name>
    <dbReference type="NCBI Taxonomy" id="44056"/>
    <lineage>
        <taxon>Eukaryota</taxon>
        <taxon>Sar</taxon>
        <taxon>Stramenopiles</taxon>
        <taxon>Ochrophyta</taxon>
        <taxon>Pelagophyceae</taxon>
        <taxon>Pelagomonadales</taxon>
        <taxon>Pelagomonadaceae</taxon>
        <taxon>Aureococcus</taxon>
    </lineage>
</organism>
<dbReference type="NCBIfam" id="TIGR00675">
    <property type="entry name" value="dcm"/>
    <property type="match status" value="1"/>
</dbReference>
<keyword evidence="3 4" id="KW-0949">S-adenosyl-L-methionine</keyword>
<keyword evidence="9" id="KW-1185">Reference proteome</keyword>
<dbReference type="AlphaFoldDB" id="F0Y3H1"/>
<keyword evidence="2 4" id="KW-0808">Transferase</keyword>
<dbReference type="PANTHER" id="PTHR46098">
    <property type="entry name" value="TRNA (CYTOSINE(38)-C(5))-METHYLTRANSFERASE"/>
    <property type="match status" value="1"/>
</dbReference>
<feature type="active site" evidence="4">
    <location>
        <position position="257"/>
    </location>
</feature>
<dbReference type="Gene3D" id="3.90.120.10">
    <property type="entry name" value="DNA Methylase, subunit A, domain 2"/>
    <property type="match status" value="1"/>
</dbReference>
<dbReference type="InterPro" id="IPR029063">
    <property type="entry name" value="SAM-dependent_MTases_sf"/>
</dbReference>